<feature type="region of interest" description="Disordered" evidence="1">
    <location>
        <begin position="86"/>
        <end position="109"/>
    </location>
</feature>
<dbReference type="GO" id="GO:0030198">
    <property type="term" value="P:extracellular matrix organization"/>
    <property type="evidence" value="ECO:0007669"/>
    <property type="project" value="TreeGrafter"/>
</dbReference>
<evidence type="ECO:0000313" key="2">
    <source>
        <dbReference type="EMBL" id="SJZ43215.1"/>
    </source>
</evidence>
<sequence length="341" mass="36578">MNTNANTIDIQNFTLLSAVSLLDFLLVCQASGENGRISIQLLVDAIQAKVKNGEDGKPVRLDVQGDNVMWQVEDDDSWHILIPIERIKGPKGDQGEPGQSIKGDQGEPGLPLEFAWRSTELGVRIKGQGEYQYVNLKGETGAKGADGKMTFEELTEEQRQSLKGDKGDKGEPGLPLEFHWDGTRLGVRVQGQESYQYVGLKGKAGAKGANGNDGAKGADGKSAYQQAQEAGYAGSEQEFIAVLLESARNVGSNTATSFTNLPINKRLVEVTTGNASSFSLGGTLSIGSILHIVVYPTAEFELPLPNSGDWVSKKASLKLKSGEVSEISVLKTATKYLITAY</sequence>
<dbReference type="PANTHER" id="PTHR24023:SF1112">
    <property type="entry name" value="COL_CUTICLE_N DOMAIN-CONTAINING PROTEIN-RELATED"/>
    <property type="match status" value="1"/>
</dbReference>
<dbReference type="RefSeq" id="WP_025839178.1">
    <property type="nucleotide sequence ID" value="NZ_FUWL01000005.1"/>
</dbReference>
<name>A0A1T4KLE0_PORCN</name>
<dbReference type="PANTHER" id="PTHR24023">
    <property type="entry name" value="COLLAGEN ALPHA"/>
    <property type="match status" value="1"/>
</dbReference>
<dbReference type="GO" id="GO:0031012">
    <property type="term" value="C:extracellular matrix"/>
    <property type="evidence" value="ECO:0007669"/>
    <property type="project" value="TreeGrafter"/>
</dbReference>
<organism evidence="2 3">
    <name type="scientific">Porphyromonas cangingivalis</name>
    <dbReference type="NCBI Taxonomy" id="36874"/>
    <lineage>
        <taxon>Bacteria</taxon>
        <taxon>Pseudomonadati</taxon>
        <taxon>Bacteroidota</taxon>
        <taxon>Bacteroidia</taxon>
        <taxon>Bacteroidales</taxon>
        <taxon>Porphyromonadaceae</taxon>
        <taxon>Porphyromonas</taxon>
    </lineage>
</organism>
<dbReference type="AlphaFoldDB" id="A0A1T4KLE0"/>
<reference evidence="2 3" key="1">
    <citation type="submission" date="2017-02" db="EMBL/GenBank/DDBJ databases">
        <authorList>
            <person name="Peterson S.W."/>
        </authorList>
    </citation>
    <scope>NUCLEOTIDE SEQUENCE [LARGE SCALE GENOMIC DNA]</scope>
    <source>
        <strain evidence="2 3">ATCC 700135</strain>
    </source>
</reference>
<proteinExistence type="predicted"/>
<gene>
    <name evidence="2" type="ORF">SAMN02745205_00777</name>
</gene>
<protein>
    <recommendedName>
        <fullName evidence="4">Collagen triple helix repeat-containing protein</fullName>
    </recommendedName>
</protein>
<evidence type="ECO:0000313" key="3">
    <source>
        <dbReference type="Proteomes" id="UP000189956"/>
    </source>
</evidence>
<dbReference type="GO" id="GO:0030020">
    <property type="term" value="F:extracellular matrix structural constituent conferring tensile strength"/>
    <property type="evidence" value="ECO:0007669"/>
    <property type="project" value="TreeGrafter"/>
</dbReference>
<dbReference type="Proteomes" id="UP000189956">
    <property type="component" value="Unassembled WGS sequence"/>
</dbReference>
<dbReference type="InterPro" id="IPR050149">
    <property type="entry name" value="Collagen_superfamily"/>
</dbReference>
<dbReference type="GO" id="GO:0005615">
    <property type="term" value="C:extracellular space"/>
    <property type="evidence" value="ECO:0007669"/>
    <property type="project" value="TreeGrafter"/>
</dbReference>
<accession>A0A1T4KLE0</accession>
<dbReference type="EMBL" id="FUWL01000005">
    <property type="protein sequence ID" value="SJZ43215.1"/>
    <property type="molecule type" value="Genomic_DNA"/>
</dbReference>
<evidence type="ECO:0000256" key="1">
    <source>
        <dbReference type="SAM" id="MobiDB-lite"/>
    </source>
</evidence>
<evidence type="ECO:0008006" key="4">
    <source>
        <dbReference type="Google" id="ProtNLM"/>
    </source>
</evidence>